<protein>
    <submittedName>
        <fullName evidence="1">Uncharacterized protein</fullName>
    </submittedName>
</protein>
<sequence length="293" mass="34663">MLQLWVACAQAGPLAALPTERIQGIAKRFHAFYRTFRCFRRILRFQHTTLESYHEFQQTWDECNDFLHHNPRWRRQDTTPQTNLLHETACYVYNPSDLDLLERRVDLQLHIMNAKLDDIILSVFHRSPSDPSHSRFEAAANIRWNHRDLFSVVFKQSDLHRISQVIAAKAAPQYEVTLPSALKPVEENTWPLFHHLIELHEALKRTRAPPLSAVHCEKLWNLVLARFRDHELSSHGSELIFSRVFRLSDRGVLHEYAQQTLKQRQSSYRSQRLSPYLRRRVYTHEKDEDLATV</sequence>
<keyword evidence="2" id="KW-1185">Reference proteome</keyword>
<proteinExistence type="predicted"/>
<comment type="caution">
    <text evidence="1">The sequence shown here is derived from an EMBL/GenBank/DDBJ whole genome shotgun (WGS) entry which is preliminary data.</text>
</comment>
<accession>A0A1Q5TG10</accession>
<evidence type="ECO:0000313" key="1">
    <source>
        <dbReference type="EMBL" id="OKO99152.1"/>
    </source>
</evidence>
<reference evidence="1 2" key="1">
    <citation type="submission" date="2016-10" db="EMBL/GenBank/DDBJ databases">
        <title>Genome sequence of the ascomycete fungus Penicillium subrubescens.</title>
        <authorList>
            <person name="De Vries R.P."/>
            <person name="Peng M."/>
            <person name="Dilokpimol A."/>
            <person name="Hilden K."/>
            <person name="Makela M.R."/>
            <person name="Grigoriev I."/>
            <person name="Riley R."/>
            <person name="Granchi Z."/>
        </authorList>
    </citation>
    <scope>NUCLEOTIDE SEQUENCE [LARGE SCALE GENOMIC DNA]</scope>
    <source>
        <strain evidence="1 2">CBS 132785</strain>
    </source>
</reference>
<evidence type="ECO:0000313" key="2">
    <source>
        <dbReference type="Proteomes" id="UP000186955"/>
    </source>
</evidence>
<dbReference type="EMBL" id="MNBE01000664">
    <property type="protein sequence ID" value="OKO99152.1"/>
    <property type="molecule type" value="Genomic_DNA"/>
</dbReference>
<dbReference type="Proteomes" id="UP000186955">
    <property type="component" value="Unassembled WGS sequence"/>
</dbReference>
<organism evidence="1 2">
    <name type="scientific">Penicillium subrubescens</name>
    <dbReference type="NCBI Taxonomy" id="1316194"/>
    <lineage>
        <taxon>Eukaryota</taxon>
        <taxon>Fungi</taxon>
        <taxon>Dikarya</taxon>
        <taxon>Ascomycota</taxon>
        <taxon>Pezizomycotina</taxon>
        <taxon>Eurotiomycetes</taxon>
        <taxon>Eurotiomycetidae</taxon>
        <taxon>Eurotiales</taxon>
        <taxon>Aspergillaceae</taxon>
        <taxon>Penicillium</taxon>
    </lineage>
</organism>
<name>A0A1Q5TG10_9EURO</name>
<gene>
    <name evidence="1" type="ORF">PENSUB_8539</name>
</gene>
<dbReference type="AlphaFoldDB" id="A0A1Q5TG10"/>